<evidence type="ECO:0000313" key="3">
    <source>
        <dbReference type="Proteomes" id="UP000027920"/>
    </source>
</evidence>
<dbReference type="Proteomes" id="UP000027920">
    <property type="component" value="Unassembled WGS sequence"/>
</dbReference>
<dbReference type="GO" id="GO:0016788">
    <property type="term" value="F:hydrolase activity, acting on ester bonds"/>
    <property type="evidence" value="ECO:0007669"/>
    <property type="project" value="TreeGrafter"/>
</dbReference>
<dbReference type="InterPro" id="IPR004843">
    <property type="entry name" value="Calcineurin-like_PHP"/>
</dbReference>
<dbReference type="PANTHER" id="PTHR32440:SF11">
    <property type="entry name" value="METALLOPHOSPHOESTERASE DOMAIN-CONTAINING PROTEIN"/>
    <property type="match status" value="1"/>
</dbReference>
<name>A0A072PCJ0_9EURO</name>
<dbReference type="STRING" id="1182545.A0A072PCJ0"/>
<dbReference type="AlphaFoldDB" id="A0A072PCJ0"/>
<dbReference type="Pfam" id="PF00149">
    <property type="entry name" value="Metallophos"/>
    <property type="match status" value="1"/>
</dbReference>
<dbReference type="VEuPathDB" id="FungiDB:A1O9_05699"/>
<dbReference type="EMBL" id="AMGV01000004">
    <property type="protein sequence ID" value="KEF57779.1"/>
    <property type="molecule type" value="Genomic_DNA"/>
</dbReference>
<reference evidence="2 3" key="1">
    <citation type="submission" date="2013-03" db="EMBL/GenBank/DDBJ databases">
        <title>The Genome Sequence of Exophiala aquamarina CBS 119918.</title>
        <authorList>
            <consortium name="The Broad Institute Genomics Platform"/>
            <person name="Cuomo C."/>
            <person name="de Hoog S."/>
            <person name="Gorbushina A."/>
            <person name="Walker B."/>
            <person name="Young S.K."/>
            <person name="Zeng Q."/>
            <person name="Gargeya S."/>
            <person name="Fitzgerald M."/>
            <person name="Haas B."/>
            <person name="Abouelleil A."/>
            <person name="Allen A.W."/>
            <person name="Alvarado L."/>
            <person name="Arachchi H.M."/>
            <person name="Berlin A.M."/>
            <person name="Chapman S.B."/>
            <person name="Gainer-Dewar J."/>
            <person name="Goldberg J."/>
            <person name="Griggs A."/>
            <person name="Gujja S."/>
            <person name="Hansen M."/>
            <person name="Howarth C."/>
            <person name="Imamovic A."/>
            <person name="Ireland A."/>
            <person name="Larimer J."/>
            <person name="McCowan C."/>
            <person name="Murphy C."/>
            <person name="Pearson M."/>
            <person name="Poon T.W."/>
            <person name="Priest M."/>
            <person name="Roberts A."/>
            <person name="Saif S."/>
            <person name="Shea T."/>
            <person name="Sisk P."/>
            <person name="Sykes S."/>
            <person name="Wortman J."/>
            <person name="Nusbaum C."/>
            <person name="Birren B."/>
        </authorList>
    </citation>
    <scope>NUCLEOTIDE SEQUENCE [LARGE SCALE GENOMIC DNA]</scope>
    <source>
        <strain evidence="2 3">CBS 119918</strain>
    </source>
</reference>
<sequence>MAAFKKPAGQEPSWRILRHTAMVLLVISLVVVTTRHTQVLKTITRWPPFAQPPPRELQFSPSATLKISVFSDLHFGEAESTDWGPEQDSRTLRVMASMLDTEVPDLVVLNGDLITGDDTQLENATDYLDMLVAPMVQRSVPWASAYGNHDNHFNINTETILEKERGYYSLSLTEKMVTGKGEEVGVSNYYVPVYQIGKNGPVAMLWFFDSRGGMTFQKNGKNGKDGKKVQLPGVVDPTVTKWFVRTSRNLRRQHRGESIPSLVFVHIPLNAMRQFQEAGVDEHRQPGINDDVPLASQTGDEEFLNALSEEGVAAVFSGHDHGNDWCMSTKTANKQPLFACFGRHTGYGGYGRWMRGSRQILLTSDGEIETWIRLEDGDVSGRVSLNSTYGQDIYPKARKAFTSLGAGEAR</sequence>
<gene>
    <name evidence="2" type="ORF">A1O9_05699</name>
</gene>
<dbReference type="OrthoDB" id="783096at2759"/>
<dbReference type="RefSeq" id="XP_013260369.1">
    <property type="nucleotide sequence ID" value="XM_013404915.1"/>
</dbReference>
<dbReference type="SUPFAM" id="SSF56300">
    <property type="entry name" value="Metallo-dependent phosphatases"/>
    <property type="match status" value="1"/>
</dbReference>
<keyword evidence="3" id="KW-1185">Reference proteome</keyword>
<dbReference type="HOGENOM" id="CLU_019692_1_1_1"/>
<protein>
    <recommendedName>
        <fullName evidence="1">Calcineurin-like phosphoesterase domain-containing protein</fullName>
    </recommendedName>
</protein>
<dbReference type="CDD" id="cd07383">
    <property type="entry name" value="MPP_Dcr2"/>
    <property type="match status" value="1"/>
</dbReference>
<comment type="caution">
    <text evidence="2">The sequence shown here is derived from an EMBL/GenBank/DDBJ whole genome shotgun (WGS) entry which is preliminary data.</text>
</comment>
<proteinExistence type="predicted"/>
<accession>A0A072PCJ0</accession>
<organism evidence="2 3">
    <name type="scientific">Exophiala aquamarina CBS 119918</name>
    <dbReference type="NCBI Taxonomy" id="1182545"/>
    <lineage>
        <taxon>Eukaryota</taxon>
        <taxon>Fungi</taxon>
        <taxon>Dikarya</taxon>
        <taxon>Ascomycota</taxon>
        <taxon>Pezizomycotina</taxon>
        <taxon>Eurotiomycetes</taxon>
        <taxon>Chaetothyriomycetidae</taxon>
        <taxon>Chaetothyriales</taxon>
        <taxon>Herpotrichiellaceae</taxon>
        <taxon>Exophiala</taxon>
    </lineage>
</organism>
<dbReference type="Gene3D" id="3.60.21.10">
    <property type="match status" value="1"/>
</dbReference>
<feature type="domain" description="Calcineurin-like phosphoesterase" evidence="1">
    <location>
        <begin position="66"/>
        <end position="322"/>
    </location>
</feature>
<dbReference type="GeneID" id="25280622"/>
<evidence type="ECO:0000313" key="2">
    <source>
        <dbReference type="EMBL" id="KEF57779.1"/>
    </source>
</evidence>
<dbReference type="GO" id="GO:0005737">
    <property type="term" value="C:cytoplasm"/>
    <property type="evidence" value="ECO:0007669"/>
    <property type="project" value="TreeGrafter"/>
</dbReference>
<dbReference type="InterPro" id="IPR029052">
    <property type="entry name" value="Metallo-depent_PP-like"/>
</dbReference>
<dbReference type="PANTHER" id="PTHR32440">
    <property type="entry name" value="PHOSPHATASE DCR2-RELATED-RELATED"/>
    <property type="match status" value="1"/>
</dbReference>
<evidence type="ECO:0000259" key="1">
    <source>
        <dbReference type="Pfam" id="PF00149"/>
    </source>
</evidence>